<evidence type="ECO:0000313" key="5">
    <source>
        <dbReference type="EMBL" id="PWJ17373.1"/>
    </source>
</evidence>
<reference evidence="5 6" key="1">
    <citation type="submission" date="2018-05" db="EMBL/GenBank/DDBJ databases">
        <title>The Hungate 1000. A catalogue of reference genomes from the rumen microbiome.</title>
        <authorList>
            <person name="Kelly W."/>
        </authorList>
    </citation>
    <scope>NUCLEOTIDE SEQUENCE [LARGE SCALE GENOMIC DNA]</scope>
    <source>
        <strain evidence="5 6">NLAE-zl-C242</strain>
    </source>
</reference>
<dbReference type="SUPFAM" id="SSF51215">
    <property type="entry name" value="Regulatory protein AraC"/>
    <property type="match status" value="1"/>
</dbReference>
<dbReference type="InterPro" id="IPR020449">
    <property type="entry name" value="Tscrpt_reg_AraC-type_HTH"/>
</dbReference>
<dbReference type="SUPFAM" id="SSF46689">
    <property type="entry name" value="Homeodomain-like"/>
    <property type="match status" value="2"/>
</dbReference>
<comment type="caution">
    <text evidence="5">The sequence shown here is derived from an EMBL/GenBank/DDBJ whole genome shotgun (WGS) entry which is preliminary data.</text>
</comment>
<dbReference type="AlphaFoldDB" id="A0A2Y9BPC7"/>
<evidence type="ECO:0000256" key="1">
    <source>
        <dbReference type="ARBA" id="ARBA00023015"/>
    </source>
</evidence>
<keyword evidence="1" id="KW-0805">Transcription regulation</keyword>
<evidence type="ECO:0000256" key="2">
    <source>
        <dbReference type="ARBA" id="ARBA00023125"/>
    </source>
</evidence>
<dbReference type="InterPro" id="IPR018060">
    <property type="entry name" value="HTH_AraC"/>
</dbReference>
<dbReference type="PANTHER" id="PTHR43280:SF28">
    <property type="entry name" value="HTH-TYPE TRANSCRIPTIONAL ACTIVATOR RHAS"/>
    <property type="match status" value="1"/>
</dbReference>
<organism evidence="5 6">
    <name type="scientific">Faecalicatena orotica</name>
    <dbReference type="NCBI Taxonomy" id="1544"/>
    <lineage>
        <taxon>Bacteria</taxon>
        <taxon>Bacillati</taxon>
        <taxon>Bacillota</taxon>
        <taxon>Clostridia</taxon>
        <taxon>Lachnospirales</taxon>
        <taxon>Lachnospiraceae</taxon>
        <taxon>Faecalicatena</taxon>
    </lineage>
</organism>
<proteinExistence type="predicted"/>
<keyword evidence="6" id="KW-1185">Reference proteome</keyword>
<dbReference type="Proteomes" id="UP000245845">
    <property type="component" value="Unassembled WGS sequence"/>
</dbReference>
<dbReference type="Pfam" id="PF12833">
    <property type="entry name" value="HTH_18"/>
    <property type="match status" value="1"/>
</dbReference>
<feature type="domain" description="HTH araC/xylS-type" evidence="4">
    <location>
        <begin position="198"/>
        <end position="296"/>
    </location>
</feature>
<dbReference type="RefSeq" id="WP_109734008.1">
    <property type="nucleotide sequence ID" value="NZ_CAJJZH010000006.1"/>
</dbReference>
<dbReference type="GO" id="GO:0043565">
    <property type="term" value="F:sequence-specific DNA binding"/>
    <property type="evidence" value="ECO:0007669"/>
    <property type="project" value="InterPro"/>
</dbReference>
<dbReference type="Pfam" id="PF07883">
    <property type="entry name" value="Cupin_2"/>
    <property type="match status" value="1"/>
</dbReference>
<dbReference type="InterPro" id="IPR014710">
    <property type="entry name" value="RmlC-like_jellyroll"/>
</dbReference>
<accession>A0A2Y9BPC7</accession>
<dbReference type="EMBL" id="QGDL01000028">
    <property type="protein sequence ID" value="PWJ17373.1"/>
    <property type="molecule type" value="Genomic_DNA"/>
</dbReference>
<dbReference type="PANTHER" id="PTHR43280">
    <property type="entry name" value="ARAC-FAMILY TRANSCRIPTIONAL REGULATOR"/>
    <property type="match status" value="1"/>
</dbReference>
<dbReference type="PROSITE" id="PS00041">
    <property type="entry name" value="HTH_ARAC_FAMILY_1"/>
    <property type="match status" value="1"/>
</dbReference>
<dbReference type="PROSITE" id="PS01124">
    <property type="entry name" value="HTH_ARAC_FAMILY_2"/>
    <property type="match status" value="1"/>
</dbReference>
<dbReference type="OrthoDB" id="9778008at2"/>
<sequence length="296" mass="34681">MFLEELKMTSHKEEEIFEMKQEYPYVIRRITPLAGRSLLVPWHWHQEPEFITVKEGVLEYVTLDKRVFIRQGEGVFVNANVLHQLFTPSPDVPIYYDVHMFQREFAAPAKSLIDTKYLAPLLQCEAVTLVHLGPDSPLQNSILDKLERLARWEKEEAFGYELKSRNLLSELLLELFEDQKENILKEQEPCFYSESRLKTMLIYIQEHYMENISLEDIAGAAHIGERECLRCFQKMLHITPVAYLNSYRIQVACGLLRFTGDSIVEIAMKTGFSSGSYFGKIFRRHMNCTPKEYRKN</sequence>
<dbReference type="InterPro" id="IPR018062">
    <property type="entry name" value="HTH_AraC-typ_CS"/>
</dbReference>
<dbReference type="PRINTS" id="PR00032">
    <property type="entry name" value="HTHARAC"/>
</dbReference>
<protein>
    <submittedName>
        <fullName evidence="5">AraC-like DNA-binding protein</fullName>
    </submittedName>
</protein>
<name>A0A2Y9BPC7_9FIRM</name>
<gene>
    <name evidence="5" type="ORF">A8806_1281</name>
</gene>
<dbReference type="Gene3D" id="1.10.10.60">
    <property type="entry name" value="Homeodomain-like"/>
    <property type="match status" value="2"/>
</dbReference>
<keyword evidence="2 5" id="KW-0238">DNA-binding</keyword>
<keyword evidence="3" id="KW-0804">Transcription</keyword>
<dbReference type="InterPro" id="IPR037923">
    <property type="entry name" value="HTH-like"/>
</dbReference>
<dbReference type="GO" id="GO:0003700">
    <property type="term" value="F:DNA-binding transcription factor activity"/>
    <property type="evidence" value="ECO:0007669"/>
    <property type="project" value="InterPro"/>
</dbReference>
<dbReference type="InterPro" id="IPR013096">
    <property type="entry name" value="Cupin_2"/>
</dbReference>
<dbReference type="CDD" id="cd02208">
    <property type="entry name" value="cupin_RmlC-like"/>
    <property type="match status" value="1"/>
</dbReference>
<evidence type="ECO:0000256" key="3">
    <source>
        <dbReference type="ARBA" id="ARBA00023163"/>
    </source>
</evidence>
<dbReference type="SMART" id="SM00342">
    <property type="entry name" value="HTH_ARAC"/>
    <property type="match status" value="1"/>
</dbReference>
<evidence type="ECO:0000259" key="4">
    <source>
        <dbReference type="PROSITE" id="PS01124"/>
    </source>
</evidence>
<dbReference type="InterPro" id="IPR009057">
    <property type="entry name" value="Homeodomain-like_sf"/>
</dbReference>
<dbReference type="Gene3D" id="2.60.120.10">
    <property type="entry name" value="Jelly Rolls"/>
    <property type="match status" value="1"/>
</dbReference>
<evidence type="ECO:0000313" key="6">
    <source>
        <dbReference type="Proteomes" id="UP000245845"/>
    </source>
</evidence>